<protein>
    <submittedName>
        <fullName evidence="2">DUF362 domain-containing protein</fullName>
    </submittedName>
</protein>
<dbReference type="InterPro" id="IPR007160">
    <property type="entry name" value="DUF362"/>
</dbReference>
<accession>A0A523YPM2</accession>
<evidence type="ECO:0000313" key="2">
    <source>
        <dbReference type="EMBL" id="TET93473.1"/>
    </source>
</evidence>
<evidence type="ECO:0000259" key="1">
    <source>
        <dbReference type="Pfam" id="PF04015"/>
    </source>
</evidence>
<dbReference type="Pfam" id="PF04015">
    <property type="entry name" value="DUF362"/>
    <property type="match status" value="1"/>
</dbReference>
<name>A0A523YPM2_UNCAE</name>
<reference evidence="2 3" key="1">
    <citation type="submission" date="2019-03" db="EMBL/GenBank/DDBJ databases">
        <title>Metabolic potential of uncultured bacteria and archaea associated with petroleum seepage in deep-sea sediments.</title>
        <authorList>
            <person name="Dong X."/>
            <person name="Hubert C."/>
        </authorList>
    </citation>
    <scope>NUCLEOTIDE SEQUENCE [LARGE SCALE GENOMIC DNA]</scope>
    <source>
        <strain evidence="2">E29_bin28</strain>
    </source>
</reference>
<organism evidence="2 3">
    <name type="scientific">Aerophobetes bacterium</name>
    <dbReference type="NCBI Taxonomy" id="2030807"/>
    <lineage>
        <taxon>Bacteria</taxon>
        <taxon>Candidatus Aerophobota</taxon>
    </lineage>
</organism>
<dbReference type="EMBL" id="SOIJ01000104">
    <property type="protein sequence ID" value="TET93473.1"/>
    <property type="molecule type" value="Genomic_DNA"/>
</dbReference>
<feature type="domain" description="DUF362" evidence="1">
    <location>
        <begin position="43"/>
        <end position="241"/>
    </location>
</feature>
<evidence type="ECO:0000313" key="3">
    <source>
        <dbReference type="Proteomes" id="UP000316925"/>
    </source>
</evidence>
<dbReference type="Proteomes" id="UP000316925">
    <property type="component" value="Unassembled WGS sequence"/>
</dbReference>
<comment type="caution">
    <text evidence="2">The sequence shown here is derived from an EMBL/GenBank/DDBJ whole genome shotgun (WGS) entry which is preliminary data.</text>
</comment>
<proteinExistence type="predicted"/>
<sequence length="408" mass="44578">MKSKVAIHHLDTYGESEIEEGLRSLLTNLGGIEALIPSRTRKVLVKPNLVFPYSWDTGITVNLTLIAKLVQMIKRAGIEVIIGEGGGLEKFGRDSLKKIGAEKLAKELGVPLYDFKKGKRVKVKIAQGKKVKSVTVDRVVTECDFIISVAKLKTHCECLVSLSLKNMKGLLCSEKQRLRFHLLDVNHCLVDLNRVFKPKLAIVEGLIGLEGIGPLPPGRPVDLGLLIGGQDPVAVDAVCAKIMRLEPDQVKHIKLAAEAGLGTIDLGKIEIVGEKLEDVIPEHFETPPSSIEGISPYEKIQIVAGKPCSNCVIGLASYLHGYFPKELIEQATSEVRVLVGAKARIKGTGNEIAIGNCLRRYKGKLPYISGCPPASDHYGSLIEDGLRGKFIVNRDMVRSALDRFFQEP</sequence>
<dbReference type="AlphaFoldDB" id="A0A523YPM2"/>
<gene>
    <name evidence="2" type="ORF">E3J33_01800</name>
</gene>